<evidence type="ECO:0000313" key="3">
    <source>
        <dbReference type="Proteomes" id="UP001189429"/>
    </source>
</evidence>
<gene>
    <name evidence="2" type="ORF">PCOR1329_LOCUS7251</name>
</gene>
<comment type="caution">
    <text evidence="2">The sequence shown here is derived from an EMBL/GenBank/DDBJ whole genome shotgun (WGS) entry which is preliminary data.</text>
</comment>
<feature type="compositionally biased region" description="Basic and acidic residues" evidence="1">
    <location>
        <begin position="21"/>
        <end position="38"/>
    </location>
</feature>
<feature type="compositionally biased region" description="Acidic residues" evidence="1">
    <location>
        <begin position="8"/>
        <end position="20"/>
    </location>
</feature>
<protein>
    <submittedName>
        <fullName evidence="2">Uncharacterized protein</fullName>
    </submittedName>
</protein>
<dbReference type="EMBL" id="CAUYUJ010001965">
    <property type="protein sequence ID" value="CAK0798529.1"/>
    <property type="molecule type" value="Genomic_DNA"/>
</dbReference>
<evidence type="ECO:0000313" key="2">
    <source>
        <dbReference type="EMBL" id="CAK0798529.1"/>
    </source>
</evidence>
<sequence>MARQTAETAEEEKEEEEEGEETHRAGEAHREDCEEERAGPGSAGLGKRADAEAAGGAQGPSKCTHGGSEKPSQARGLRQPLGPRRGEALLAIARTSVPKNAHVRAMPSLQ</sequence>
<organism evidence="2 3">
    <name type="scientific">Prorocentrum cordatum</name>
    <dbReference type="NCBI Taxonomy" id="2364126"/>
    <lineage>
        <taxon>Eukaryota</taxon>
        <taxon>Sar</taxon>
        <taxon>Alveolata</taxon>
        <taxon>Dinophyceae</taxon>
        <taxon>Prorocentrales</taxon>
        <taxon>Prorocentraceae</taxon>
        <taxon>Prorocentrum</taxon>
    </lineage>
</organism>
<accession>A0ABN9Q2U8</accession>
<evidence type="ECO:0000256" key="1">
    <source>
        <dbReference type="SAM" id="MobiDB-lite"/>
    </source>
</evidence>
<dbReference type="Proteomes" id="UP001189429">
    <property type="component" value="Unassembled WGS sequence"/>
</dbReference>
<feature type="region of interest" description="Disordered" evidence="1">
    <location>
        <begin position="1"/>
        <end position="86"/>
    </location>
</feature>
<reference evidence="2" key="1">
    <citation type="submission" date="2023-10" db="EMBL/GenBank/DDBJ databases">
        <authorList>
            <person name="Chen Y."/>
            <person name="Shah S."/>
            <person name="Dougan E. K."/>
            <person name="Thang M."/>
            <person name="Chan C."/>
        </authorList>
    </citation>
    <scope>NUCLEOTIDE SEQUENCE [LARGE SCALE GENOMIC DNA]</scope>
</reference>
<proteinExistence type="predicted"/>
<name>A0ABN9Q2U8_9DINO</name>
<keyword evidence="3" id="KW-1185">Reference proteome</keyword>